<dbReference type="InterPro" id="IPR036291">
    <property type="entry name" value="NAD(P)-bd_dom_sf"/>
</dbReference>
<keyword evidence="3" id="KW-1185">Reference proteome</keyword>
<protein>
    <submittedName>
        <fullName evidence="2">Epimerase</fullName>
    </submittedName>
</protein>
<organism evidence="2 3">
    <name type="scientific">Elstera litoralis</name>
    <dbReference type="NCBI Taxonomy" id="552518"/>
    <lineage>
        <taxon>Bacteria</taxon>
        <taxon>Pseudomonadati</taxon>
        <taxon>Pseudomonadota</taxon>
        <taxon>Alphaproteobacteria</taxon>
        <taxon>Rhodospirillales</taxon>
        <taxon>Rhodospirillaceae</taxon>
        <taxon>Elstera</taxon>
    </lineage>
</organism>
<sequence length="312" mass="32810">MAHYLITGGCGFIGGHLVRAVLAQGHRVTVVDDLSSGRADVLPDGVRLIVGDVADAGVMTDAMRGVDGCFHLAAIASVQRSVEDWIGTHRVNLTGTIAVFNAARRTRVPVVYASSAAIYGDQEILPIAEAATPHPLTAYGADKYGCELHARVAGLTHAIPSMGFRFFNVYGPGQNPASPYSGVISIFIDRIRRGEPIVIHGDGYQTRDFVFVGDVVRHLLAGMDQASVEAPVLNVCTGRGTSIRLLAMALRDISGSAVDIRVGEARPGDIRSSVGSPRRAIDRLGVIADTPLTVGLTQTFSALAAGMQAKAA</sequence>
<evidence type="ECO:0000313" key="3">
    <source>
        <dbReference type="Proteomes" id="UP000033774"/>
    </source>
</evidence>
<accession>A0A0F3IYR2</accession>
<dbReference type="SUPFAM" id="SSF51735">
    <property type="entry name" value="NAD(P)-binding Rossmann-fold domains"/>
    <property type="match status" value="1"/>
</dbReference>
<dbReference type="AlphaFoldDB" id="A0A0F3IYR2"/>
<reference evidence="2 3" key="1">
    <citation type="submission" date="2015-03" db="EMBL/GenBank/DDBJ databases">
        <title>Draft genome sequence of Elstera litoralis.</title>
        <authorList>
            <person name="Rahalkar M.C."/>
            <person name="Dhakephalkar P.K."/>
            <person name="Pore S.D."/>
            <person name="Arora P."/>
            <person name="Kapse N.G."/>
            <person name="Pandit P.S."/>
        </authorList>
    </citation>
    <scope>NUCLEOTIDE SEQUENCE [LARGE SCALE GENOMIC DNA]</scope>
    <source>
        <strain evidence="2 3">Dia-1</strain>
    </source>
</reference>
<dbReference type="Gene3D" id="3.40.50.720">
    <property type="entry name" value="NAD(P)-binding Rossmann-like Domain"/>
    <property type="match status" value="1"/>
</dbReference>
<evidence type="ECO:0000313" key="2">
    <source>
        <dbReference type="EMBL" id="KJV10734.1"/>
    </source>
</evidence>
<dbReference type="EMBL" id="LAJY01000053">
    <property type="protein sequence ID" value="KJV10734.1"/>
    <property type="molecule type" value="Genomic_DNA"/>
</dbReference>
<dbReference type="PANTHER" id="PTHR43245:SF13">
    <property type="entry name" value="UDP-D-APIOSE_UDP-D-XYLOSE SYNTHASE 2"/>
    <property type="match status" value="1"/>
</dbReference>
<dbReference type="RefSeq" id="WP_045774556.1">
    <property type="nucleotide sequence ID" value="NZ_LAJY01000053.1"/>
</dbReference>
<dbReference type="PANTHER" id="PTHR43245">
    <property type="entry name" value="BIFUNCTIONAL POLYMYXIN RESISTANCE PROTEIN ARNA"/>
    <property type="match status" value="1"/>
</dbReference>
<dbReference type="InterPro" id="IPR050177">
    <property type="entry name" value="Lipid_A_modif_metabolic_enz"/>
</dbReference>
<comment type="caution">
    <text evidence="2">The sequence shown here is derived from an EMBL/GenBank/DDBJ whole genome shotgun (WGS) entry which is preliminary data.</text>
</comment>
<dbReference type="OrthoDB" id="9801785at2"/>
<proteinExistence type="predicted"/>
<dbReference type="Gene3D" id="3.90.25.10">
    <property type="entry name" value="UDP-galactose 4-epimerase, domain 1"/>
    <property type="match status" value="1"/>
</dbReference>
<evidence type="ECO:0000259" key="1">
    <source>
        <dbReference type="Pfam" id="PF01370"/>
    </source>
</evidence>
<feature type="domain" description="NAD-dependent epimerase/dehydratase" evidence="1">
    <location>
        <begin position="5"/>
        <end position="235"/>
    </location>
</feature>
<name>A0A0F3IYR2_9PROT</name>
<dbReference type="InterPro" id="IPR001509">
    <property type="entry name" value="Epimerase_deHydtase"/>
</dbReference>
<dbReference type="Proteomes" id="UP000033774">
    <property type="component" value="Unassembled WGS sequence"/>
</dbReference>
<gene>
    <name evidence="2" type="ORF">VZ95_02965</name>
</gene>
<dbReference type="Pfam" id="PF01370">
    <property type="entry name" value="Epimerase"/>
    <property type="match status" value="1"/>
</dbReference>
<dbReference type="PATRIC" id="fig|552518.3.peg.3372"/>